<dbReference type="Pfam" id="PF18060">
    <property type="entry name" value="F_actin_bund_C"/>
    <property type="match status" value="1"/>
</dbReference>
<dbReference type="OrthoDB" id="29877at2759"/>
<dbReference type="InterPro" id="IPR053356">
    <property type="entry name" value="Calcium-reg_actin-bundling"/>
</dbReference>
<organism evidence="3 4">
    <name type="scientific">Planoprotostelium fungivorum</name>
    <dbReference type="NCBI Taxonomy" id="1890364"/>
    <lineage>
        <taxon>Eukaryota</taxon>
        <taxon>Amoebozoa</taxon>
        <taxon>Evosea</taxon>
        <taxon>Variosea</taxon>
        <taxon>Cavosteliida</taxon>
        <taxon>Cavosteliaceae</taxon>
        <taxon>Planoprotostelium</taxon>
    </lineage>
</organism>
<keyword evidence="1" id="KW-0175">Coiled coil</keyword>
<name>A0A2P6N2I6_9EUKA</name>
<evidence type="ECO:0000313" key="3">
    <source>
        <dbReference type="EMBL" id="PRP78169.1"/>
    </source>
</evidence>
<proteinExistence type="predicted"/>
<dbReference type="GO" id="GO:0051015">
    <property type="term" value="F:actin filament binding"/>
    <property type="evidence" value="ECO:0007669"/>
    <property type="project" value="TreeGrafter"/>
</dbReference>
<dbReference type="AlphaFoldDB" id="A0A2P6N2I6"/>
<dbReference type="Proteomes" id="UP000241769">
    <property type="component" value="Unassembled WGS sequence"/>
</dbReference>
<evidence type="ECO:0000259" key="2">
    <source>
        <dbReference type="Pfam" id="PF18060"/>
    </source>
</evidence>
<dbReference type="InParanoid" id="A0A2P6N2I6"/>
<dbReference type="InterPro" id="IPR040810">
    <property type="entry name" value="F_actin_bund_C"/>
</dbReference>
<dbReference type="GO" id="GO:0030863">
    <property type="term" value="C:cortical cytoskeleton"/>
    <property type="evidence" value="ECO:0007669"/>
    <property type="project" value="TreeGrafter"/>
</dbReference>
<dbReference type="PANTHER" id="PTHR37009">
    <property type="entry name" value="EF-HAND DOMAIN-CONTAINING PROTEIN"/>
    <property type="match status" value="1"/>
</dbReference>
<dbReference type="GO" id="GO:0030046">
    <property type="term" value="P:parallel actin filament bundle assembly"/>
    <property type="evidence" value="ECO:0007669"/>
    <property type="project" value="TreeGrafter"/>
</dbReference>
<evidence type="ECO:0000313" key="4">
    <source>
        <dbReference type="Proteomes" id="UP000241769"/>
    </source>
</evidence>
<dbReference type="EMBL" id="MDYQ01000237">
    <property type="protein sequence ID" value="PRP78169.1"/>
    <property type="molecule type" value="Genomic_DNA"/>
</dbReference>
<comment type="caution">
    <text evidence="3">The sequence shown here is derived from an EMBL/GenBank/DDBJ whole genome shotgun (WGS) entry which is preliminary data.</text>
</comment>
<evidence type="ECO:0000256" key="1">
    <source>
        <dbReference type="SAM" id="Coils"/>
    </source>
</evidence>
<protein>
    <submittedName>
        <fullName evidence="3">Calcium-regulated actin-bundling protein</fullName>
    </submittedName>
</protein>
<gene>
    <name evidence="3" type="ORF">PROFUN_11299</name>
</gene>
<keyword evidence="4" id="KW-1185">Reference proteome</keyword>
<dbReference type="GO" id="GO:0051764">
    <property type="term" value="P:actin crosslink formation"/>
    <property type="evidence" value="ECO:0007669"/>
    <property type="project" value="TreeGrafter"/>
</dbReference>
<feature type="domain" description="Calcium-regulated actin-bundling protein C-terminal" evidence="2">
    <location>
        <begin position="265"/>
        <end position="339"/>
    </location>
</feature>
<dbReference type="PANTHER" id="PTHR37009:SF1">
    <property type="entry name" value="CALCIUM-REGULATED ACTIN-BUNDLING PROTEIN"/>
    <property type="match status" value="1"/>
</dbReference>
<sequence length="370" mass="41458">MMGFKCPPSEPTLLLAANSLGNACVRQGRREGGSRTGHVFGLGFTVLVYIFHVSRGCFSNILWLYVDPSQLKQRMSAEKAARPSLALLNNLSGGKGAASFTEKLDAEALAFFNEVSKRPFSQQAVAFLNAYWPEVKDEAEFIYSAGWEVMKYADMHAKGIQLIYKYDEGNDLDFDIGLYFYEQLNKFVDDSKNAKYKAFTRSQPEMMTSLKRKQELRDKVDVNFDGRVGFLEYLLYQYKDVANPADFCHRSMNHDEHPEIRKARLALEEVNKKIRAYEEEKDRLSKDSQGSGVKALGAKNMLAQIDSSPLKEELNKALITAEAAVRIASKKFGGAGGAGGAEGAGHSDGAIWWMNRDLEEKKKRYGPSKH</sequence>
<accession>A0A2P6N2I6</accession>
<reference evidence="3 4" key="1">
    <citation type="journal article" date="2018" name="Genome Biol. Evol.">
        <title>Multiple Roots of Fruiting Body Formation in Amoebozoa.</title>
        <authorList>
            <person name="Hillmann F."/>
            <person name="Forbes G."/>
            <person name="Novohradska S."/>
            <person name="Ferling I."/>
            <person name="Riege K."/>
            <person name="Groth M."/>
            <person name="Westermann M."/>
            <person name="Marz M."/>
            <person name="Spaller T."/>
            <person name="Winckler T."/>
            <person name="Schaap P."/>
            <person name="Glockner G."/>
        </authorList>
    </citation>
    <scope>NUCLEOTIDE SEQUENCE [LARGE SCALE GENOMIC DNA]</scope>
    <source>
        <strain evidence="3 4">Jena</strain>
    </source>
</reference>
<feature type="coiled-coil region" evidence="1">
    <location>
        <begin position="260"/>
        <end position="287"/>
    </location>
</feature>